<name>A0A212LXM1_9FIRM</name>
<sequence length="97" mass="11039">MRQIRMYAKHDAASRRFAKSHRCMLYQGDIKYGPYLPVGKDGQKKQTYLAAWIDDATRFVVGARFYTNQKTAKDRLKTGVKTVPPADINGVDKTVTL</sequence>
<dbReference type="EMBL" id="FMJE01000005">
    <property type="protein sequence ID" value="SCM82315.1"/>
    <property type="molecule type" value="Genomic_DNA"/>
</dbReference>
<organism evidence="1">
    <name type="scientific">uncultured Sporomusa sp</name>
    <dbReference type="NCBI Taxonomy" id="307249"/>
    <lineage>
        <taxon>Bacteria</taxon>
        <taxon>Bacillati</taxon>
        <taxon>Bacillota</taxon>
        <taxon>Negativicutes</taxon>
        <taxon>Selenomonadales</taxon>
        <taxon>Sporomusaceae</taxon>
        <taxon>Sporomusa</taxon>
        <taxon>environmental samples</taxon>
    </lineage>
</organism>
<reference evidence="1" key="1">
    <citation type="submission" date="2016-08" db="EMBL/GenBank/DDBJ databases">
        <authorList>
            <person name="Seilhamer J.J."/>
        </authorList>
    </citation>
    <scope>NUCLEOTIDE SEQUENCE</scope>
    <source>
        <strain evidence="1">86</strain>
    </source>
</reference>
<dbReference type="RefSeq" id="WP_288185002.1">
    <property type="nucleotide sequence ID" value="NZ_LT608335.1"/>
</dbReference>
<gene>
    <name evidence="1" type="ORF">KL86SPO_50086</name>
</gene>
<dbReference type="AlphaFoldDB" id="A0A212LXM1"/>
<protein>
    <submittedName>
        <fullName evidence="1">Uncharacterized protein</fullName>
    </submittedName>
</protein>
<evidence type="ECO:0000313" key="1">
    <source>
        <dbReference type="EMBL" id="SCM82315.1"/>
    </source>
</evidence>
<accession>A0A212LXM1</accession>
<proteinExistence type="predicted"/>